<dbReference type="Pfam" id="PF17681">
    <property type="entry name" value="GCP_N_terminal"/>
    <property type="match status" value="1"/>
</dbReference>
<name>A0A5A7Q9E2_STRAF</name>
<feature type="domain" description="Gamma tubulin complex component C-terminal" evidence="7">
    <location>
        <begin position="909"/>
        <end position="1217"/>
    </location>
</feature>
<dbReference type="AlphaFoldDB" id="A0A5A7Q9E2"/>
<evidence type="ECO:0000313" key="9">
    <source>
        <dbReference type="EMBL" id="GER40671.1"/>
    </source>
</evidence>
<evidence type="ECO:0000256" key="5">
    <source>
        <dbReference type="ARBA" id="ARBA00023212"/>
    </source>
</evidence>
<dbReference type="PANTHER" id="PTHR19302:SF70">
    <property type="entry name" value="GAMMA-TUBULIN COMPLEX COMPONENT 6"/>
    <property type="match status" value="1"/>
</dbReference>
<dbReference type="GO" id="GO:0051321">
    <property type="term" value="P:meiotic cell cycle"/>
    <property type="evidence" value="ECO:0007669"/>
    <property type="project" value="TreeGrafter"/>
</dbReference>
<keyword evidence="4" id="KW-0493">Microtubule</keyword>
<dbReference type="EMBL" id="BKCP01005960">
    <property type="protein sequence ID" value="GER40671.1"/>
    <property type="molecule type" value="Genomic_DNA"/>
</dbReference>
<comment type="caution">
    <text evidence="9">The sequence shown here is derived from an EMBL/GenBank/DDBJ whole genome shotgun (WGS) entry which is preliminary data.</text>
</comment>
<sequence>MAVESSISVMDSLLEKLKLDDPWVPPRSWDSLPYQSGAPSRPPSQSSPPLYATSTVSVITCFPSSLPSCSKWMPFVLHLALAHGIDMEEPSLVRLAMNALQGVESALTSIEKLSSVLRYSSADRTSHRIPNFWTRCSSNVIVGNVLTSIGQSGCIIFLLRRFVSYFTNPNFIGPRELEETVKSDSCEGQCTPPHFSLINQAFAISVGKVIDGYASALNTLSESVSLRRCLKANNGGCFTSIGDSEVTLLEMYLHTMGLRTQIETLGNLCNVNHLTDGFPEWSLEDLRTKADSEFTVFPRSGALLSFLYAQLKVADPAHSALLKFLFLKCYEPYSYFIRSWIYDGVFSDPHHEFAVECVSNISIHALGDPGIPSGSPLPIIQVRDGATVPFFLEECLVPLCRTGQQLQVILKLLEFSSNVGACDTHQEILPTLVGLSSEYPWFAFPLSFDKRTVENMVFARDCYYQRMLEKIENILVKLDFGSQQAAPGVALRLSNNLSRQVSFVEDENLSPLPSVRRDPNVPEDIMGSETSSIMDESPAEDLLESSECSSSESSEEADEAEEVLSMSPYPMPSYLSALDFSLTLSADQKMQNFNQSDISCSMKDLPFKRNRKSGYAAYHSYKQACFGTTEQKPFLALENQVSSTVDDLYLLYDHHTNQGKYDTWSLVPDRGLELNMDYGLLKSDSNDPENASNVCVGSAGQRHCLTRASLRTFDLHFSYLKYDSTYFSKNPTLNRDSFGIPRTMLGESGHASFMNSHFDFTSVEDPLRTCAVKLAGDQGLPLKNEVPQITEIPTASVHTSNTASIVDQNDAVMENDAKLCIDGLSLHKRDSDGESLSQNATGGSAWESLLGRSQKSVSRTVRDPRTLLVSGADMPLDFVIRRCVLDEISLQYKYVSKLAIKLLTEGFKLQEHLQSLRCYHFMEVADWVDLFIMSLWHHKWHVSEVNKRIPEIQGVLELAVQSSSCEGDPNKDRLYVYLKGDGNRHLAASAKGIHSFNFLGLGYRINWPASIILTPVALEIYSEIFNFLIQVKLAIFSLSDAWALLKGYQVKPQKGTVQQIPILTDTRHKVNHFVSALQQYVQSQLSQVSWFRFLDSLNHKVKDMLDLESVHMSYLTESLHICFLSNETRSIARIIQNILQCAMDFQSCLTRSLLCAGSNDEKSPIKYSHVDISQVHTIRNAFNKNLEDLYLIYLQSPKHDEFGLCRFWDYLNYNDYYSGLMSKQDVPLSGVANIVLRHGFLLKDKGLDNVPSP</sequence>
<dbReference type="InterPro" id="IPR041470">
    <property type="entry name" value="GCP_N"/>
</dbReference>
<evidence type="ECO:0000256" key="4">
    <source>
        <dbReference type="ARBA" id="ARBA00022701"/>
    </source>
</evidence>
<dbReference type="GO" id="GO:0000930">
    <property type="term" value="C:gamma-tubulin complex"/>
    <property type="evidence" value="ECO:0007669"/>
    <property type="project" value="TreeGrafter"/>
</dbReference>
<evidence type="ECO:0000313" key="10">
    <source>
        <dbReference type="Proteomes" id="UP000325081"/>
    </source>
</evidence>
<protein>
    <submittedName>
        <fullName evidence="9">Gamma-tubulin complex component</fullName>
    </submittedName>
</protein>
<feature type="region of interest" description="Disordered" evidence="6">
    <location>
        <begin position="510"/>
        <end position="563"/>
    </location>
</feature>
<dbReference type="GO" id="GO:0051225">
    <property type="term" value="P:spindle assembly"/>
    <property type="evidence" value="ECO:0007669"/>
    <property type="project" value="TreeGrafter"/>
</dbReference>
<dbReference type="GO" id="GO:0000922">
    <property type="term" value="C:spindle pole"/>
    <property type="evidence" value="ECO:0007669"/>
    <property type="project" value="InterPro"/>
</dbReference>
<feature type="domain" description="Gamma tubulin complex component protein N-terminal" evidence="8">
    <location>
        <begin position="98"/>
        <end position="365"/>
    </location>
</feature>
<dbReference type="Gene3D" id="1.20.120.1900">
    <property type="entry name" value="Gamma-tubulin complex, C-terminal domain"/>
    <property type="match status" value="1"/>
</dbReference>
<dbReference type="GO" id="GO:0051011">
    <property type="term" value="F:microtubule minus-end binding"/>
    <property type="evidence" value="ECO:0007669"/>
    <property type="project" value="TreeGrafter"/>
</dbReference>
<reference evidence="10" key="1">
    <citation type="journal article" date="2019" name="Curr. Biol.">
        <title>Genome Sequence of Striga asiatica Provides Insight into the Evolution of Plant Parasitism.</title>
        <authorList>
            <person name="Yoshida S."/>
            <person name="Kim S."/>
            <person name="Wafula E.K."/>
            <person name="Tanskanen J."/>
            <person name="Kim Y.M."/>
            <person name="Honaas L."/>
            <person name="Yang Z."/>
            <person name="Spallek T."/>
            <person name="Conn C.E."/>
            <person name="Ichihashi Y."/>
            <person name="Cheong K."/>
            <person name="Cui S."/>
            <person name="Der J.P."/>
            <person name="Gundlach H."/>
            <person name="Jiao Y."/>
            <person name="Hori C."/>
            <person name="Ishida J.K."/>
            <person name="Kasahara H."/>
            <person name="Kiba T."/>
            <person name="Kim M.S."/>
            <person name="Koo N."/>
            <person name="Laohavisit A."/>
            <person name="Lee Y.H."/>
            <person name="Lumba S."/>
            <person name="McCourt P."/>
            <person name="Mortimer J.C."/>
            <person name="Mutuku J.M."/>
            <person name="Nomura T."/>
            <person name="Sasaki-Sekimoto Y."/>
            <person name="Seto Y."/>
            <person name="Wang Y."/>
            <person name="Wakatake T."/>
            <person name="Sakakibara H."/>
            <person name="Demura T."/>
            <person name="Yamaguchi S."/>
            <person name="Yoneyama K."/>
            <person name="Manabe R.I."/>
            <person name="Nelson D.C."/>
            <person name="Schulman A.H."/>
            <person name="Timko M.P."/>
            <person name="dePamphilis C.W."/>
            <person name="Choi D."/>
            <person name="Shirasu K."/>
        </authorList>
    </citation>
    <scope>NUCLEOTIDE SEQUENCE [LARGE SCALE GENOMIC DNA]</scope>
    <source>
        <strain evidence="10">cv. UVA1</strain>
    </source>
</reference>
<comment type="subcellular location">
    <subcellularLocation>
        <location evidence="1">Cytoplasm</location>
        <location evidence="1">Cytoskeleton</location>
    </subcellularLocation>
</comment>
<evidence type="ECO:0000259" key="8">
    <source>
        <dbReference type="Pfam" id="PF17681"/>
    </source>
</evidence>
<evidence type="ECO:0000259" key="7">
    <source>
        <dbReference type="Pfam" id="PF04130"/>
    </source>
</evidence>
<dbReference type="GO" id="GO:0007020">
    <property type="term" value="P:microtubule nucleation"/>
    <property type="evidence" value="ECO:0007669"/>
    <property type="project" value="InterPro"/>
</dbReference>
<dbReference type="InterPro" id="IPR040457">
    <property type="entry name" value="GCP_C"/>
</dbReference>
<gene>
    <name evidence="9" type="ORF">STAS_17355</name>
</gene>
<keyword evidence="10" id="KW-1185">Reference proteome</keyword>
<dbReference type="GO" id="GO:0031122">
    <property type="term" value="P:cytoplasmic microtubule organization"/>
    <property type="evidence" value="ECO:0007669"/>
    <property type="project" value="TreeGrafter"/>
</dbReference>
<feature type="compositionally biased region" description="Acidic residues" evidence="6">
    <location>
        <begin position="553"/>
        <end position="562"/>
    </location>
</feature>
<organism evidence="9 10">
    <name type="scientific">Striga asiatica</name>
    <name type="common">Asiatic witchweed</name>
    <name type="synonym">Buchnera asiatica</name>
    <dbReference type="NCBI Taxonomy" id="4170"/>
    <lineage>
        <taxon>Eukaryota</taxon>
        <taxon>Viridiplantae</taxon>
        <taxon>Streptophyta</taxon>
        <taxon>Embryophyta</taxon>
        <taxon>Tracheophyta</taxon>
        <taxon>Spermatophyta</taxon>
        <taxon>Magnoliopsida</taxon>
        <taxon>eudicotyledons</taxon>
        <taxon>Gunneridae</taxon>
        <taxon>Pentapetalae</taxon>
        <taxon>asterids</taxon>
        <taxon>lamiids</taxon>
        <taxon>Lamiales</taxon>
        <taxon>Orobanchaceae</taxon>
        <taxon>Buchnereae</taxon>
        <taxon>Striga</taxon>
    </lineage>
</organism>
<evidence type="ECO:0000256" key="3">
    <source>
        <dbReference type="ARBA" id="ARBA00022490"/>
    </source>
</evidence>
<proteinExistence type="inferred from homology"/>
<evidence type="ECO:0000256" key="2">
    <source>
        <dbReference type="ARBA" id="ARBA00010337"/>
    </source>
</evidence>
<accession>A0A5A7Q9E2</accession>
<keyword evidence="5" id="KW-0206">Cytoskeleton</keyword>
<dbReference type="OrthoDB" id="775571at2759"/>
<dbReference type="GO" id="GO:0000278">
    <property type="term" value="P:mitotic cell cycle"/>
    <property type="evidence" value="ECO:0007669"/>
    <property type="project" value="TreeGrafter"/>
</dbReference>
<dbReference type="InterPro" id="IPR007259">
    <property type="entry name" value="GCP"/>
</dbReference>
<dbReference type="Pfam" id="PF04130">
    <property type="entry name" value="GCP_C_terminal"/>
    <property type="match status" value="1"/>
</dbReference>
<dbReference type="GO" id="GO:0005874">
    <property type="term" value="C:microtubule"/>
    <property type="evidence" value="ECO:0007669"/>
    <property type="project" value="UniProtKB-KW"/>
</dbReference>
<keyword evidence="3" id="KW-0963">Cytoplasm</keyword>
<comment type="similarity">
    <text evidence="2">Belongs to the TUBGCP family.</text>
</comment>
<dbReference type="Proteomes" id="UP000325081">
    <property type="component" value="Unassembled WGS sequence"/>
</dbReference>
<evidence type="ECO:0000256" key="1">
    <source>
        <dbReference type="ARBA" id="ARBA00004245"/>
    </source>
</evidence>
<dbReference type="GO" id="GO:0043015">
    <property type="term" value="F:gamma-tubulin binding"/>
    <property type="evidence" value="ECO:0007669"/>
    <property type="project" value="InterPro"/>
</dbReference>
<evidence type="ECO:0000256" key="6">
    <source>
        <dbReference type="SAM" id="MobiDB-lite"/>
    </source>
</evidence>
<dbReference type="InterPro" id="IPR042241">
    <property type="entry name" value="GCP_C_sf"/>
</dbReference>
<dbReference type="PANTHER" id="PTHR19302">
    <property type="entry name" value="GAMMA TUBULIN COMPLEX PROTEIN"/>
    <property type="match status" value="1"/>
</dbReference>
<dbReference type="FunFam" id="1.20.120.1900:FF:000018">
    <property type="entry name" value="Gamma-tubulin complex component 6 isoform A"/>
    <property type="match status" value="1"/>
</dbReference>